<evidence type="ECO:0000313" key="6">
    <source>
        <dbReference type="Proteomes" id="UP000291078"/>
    </source>
</evidence>
<dbReference type="SUPFAM" id="SSF51905">
    <property type="entry name" value="FAD/NAD(P)-binding domain"/>
    <property type="match status" value="1"/>
</dbReference>
<evidence type="ECO:0000256" key="3">
    <source>
        <dbReference type="ARBA" id="ARBA00022827"/>
    </source>
</evidence>
<dbReference type="PRINTS" id="PR00420">
    <property type="entry name" value="RNGMNOXGNASE"/>
</dbReference>
<dbReference type="NCBIfam" id="NF004780">
    <property type="entry name" value="PRK06126.1"/>
    <property type="match status" value="1"/>
</dbReference>
<dbReference type="PANTHER" id="PTHR43004">
    <property type="entry name" value="TRK SYSTEM POTASSIUM UPTAKE PROTEIN"/>
    <property type="match status" value="1"/>
</dbReference>
<sequence>MNTSVANTVETDVVIVGGGPAGLMLAIELGCRDVRCLVLEEDVDPPDFPKANATSARTMEHYRRRGFSADVRALGLPPDYPQDLVYCTRLAHAELSRFRVPSRAQAASREAFGDYGAAAWPTPELPHRAQQMFIEPILRREAAKYPSVDLRFGARAVRVADHGDGVEVDAVQPDGGAPWRVAASYVVGCDGPRSMVRKTLGIQYAGQGGEKRDFFGGQMLSIYFRSSDLYDVLGKERAWQYWAVNASQRGLLIAIDGVDTFLLAVQLKDGQQPGDIDARATALAVVGAPHDFRLIGRMPWVAGYTLVAERLAAGRGFLAGDAAHLFTPTGGMGYNTSIDDAVNLGWKLAAVLNDGAPPALLDSYDLERRPMAVRNTTFARRMADSIGNVPISASLEAQGAPGDAARAELGCALAAHVVTEINIPGLQLGVRYLDSPIVAREPGAAPPDDPNHYIAGGWPGSRAPHAMVDGVPLFDRFGRDFTLLSFDGADATAWQASARRLGIALDVLRVDDPEVRALYGAPAVLIRPDHHIAWRGEAGADAAAVLAVATGGARPD</sequence>
<comment type="caution">
    <text evidence="5">The sequence shown here is derived from an EMBL/GenBank/DDBJ whole genome shotgun (WGS) entry which is preliminary data.</text>
</comment>
<gene>
    <name evidence="5" type="ORF">EV147_2398</name>
</gene>
<dbReference type="Gene3D" id="3.50.50.60">
    <property type="entry name" value="FAD/NAD(P)-binding domain"/>
    <property type="match status" value="1"/>
</dbReference>
<dbReference type="PANTHER" id="PTHR43004:SF19">
    <property type="entry name" value="BINDING MONOOXYGENASE, PUTATIVE (JCVI)-RELATED"/>
    <property type="match status" value="1"/>
</dbReference>
<dbReference type="GO" id="GO:0016709">
    <property type="term" value="F:oxidoreductase activity, acting on paired donors, with incorporation or reduction of molecular oxygen, NAD(P)H as one donor, and incorporation of one atom of oxygen"/>
    <property type="evidence" value="ECO:0007669"/>
    <property type="project" value="UniProtKB-ARBA"/>
</dbReference>
<name>A0A4Q7RZC2_9BURK</name>
<dbReference type="AlphaFoldDB" id="A0A4Q7RZC2"/>
<evidence type="ECO:0000256" key="2">
    <source>
        <dbReference type="ARBA" id="ARBA00022630"/>
    </source>
</evidence>
<dbReference type="Gene3D" id="3.30.9.10">
    <property type="entry name" value="D-Amino Acid Oxidase, subunit A, domain 2"/>
    <property type="match status" value="1"/>
</dbReference>
<organism evidence="5 6">
    <name type="scientific">Cupriavidus agavae</name>
    <dbReference type="NCBI Taxonomy" id="1001822"/>
    <lineage>
        <taxon>Bacteria</taxon>
        <taxon>Pseudomonadati</taxon>
        <taxon>Pseudomonadota</taxon>
        <taxon>Betaproteobacteria</taxon>
        <taxon>Burkholderiales</taxon>
        <taxon>Burkholderiaceae</taxon>
        <taxon>Cupriavidus</taxon>
    </lineage>
</organism>
<dbReference type="Pfam" id="PF21274">
    <property type="entry name" value="Rng_hyd_C"/>
    <property type="match status" value="1"/>
</dbReference>
<keyword evidence="6" id="KW-1185">Reference proteome</keyword>
<dbReference type="InterPro" id="IPR036188">
    <property type="entry name" value="FAD/NAD-bd_sf"/>
</dbReference>
<evidence type="ECO:0000259" key="4">
    <source>
        <dbReference type="Pfam" id="PF01494"/>
    </source>
</evidence>
<dbReference type="InterPro" id="IPR050641">
    <property type="entry name" value="RIFMO-like"/>
</dbReference>
<protein>
    <submittedName>
        <fullName evidence="5">2-polyprenyl-6-methoxyphenol hydroxylase-like FAD-dependent oxidoreductase</fullName>
    </submittedName>
</protein>
<dbReference type="EMBL" id="SGXM01000002">
    <property type="protein sequence ID" value="RZT39203.1"/>
    <property type="molecule type" value="Genomic_DNA"/>
</dbReference>
<keyword evidence="3" id="KW-0274">FAD</keyword>
<proteinExistence type="predicted"/>
<reference evidence="5 6" key="1">
    <citation type="journal article" date="2015" name="Stand. Genomic Sci.">
        <title>Genomic Encyclopedia of Bacterial and Archaeal Type Strains, Phase III: the genomes of soil and plant-associated and newly described type strains.</title>
        <authorList>
            <person name="Whitman W.B."/>
            <person name="Woyke T."/>
            <person name="Klenk H.P."/>
            <person name="Zhou Y."/>
            <person name="Lilburn T.G."/>
            <person name="Beck B.J."/>
            <person name="De Vos P."/>
            <person name="Vandamme P."/>
            <person name="Eisen J.A."/>
            <person name="Garrity G."/>
            <person name="Hugenholtz P."/>
            <person name="Kyrpides N.C."/>
        </authorList>
    </citation>
    <scope>NUCLEOTIDE SEQUENCE [LARGE SCALE GENOMIC DNA]</scope>
    <source>
        <strain evidence="5 6">ASC-9842</strain>
    </source>
</reference>
<evidence type="ECO:0000313" key="5">
    <source>
        <dbReference type="EMBL" id="RZT39203.1"/>
    </source>
</evidence>
<keyword evidence="2" id="KW-0285">Flavoprotein</keyword>
<evidence type="ECO:0000256" key="1">
    <source>
        <dbReference type="ARBA" id="ARBA00001974"/>
    </source>
</evidence>
<dbReference type="Pfam" id="PF01494">
    <property type="entry name" value="FAD_binding_3"/>
    <property type="match status" value="1"/>
</dbReference>
<feature type="domain" description="FAD-binding" evidence="4">
    <location>
        <begin position="10"/>
        <end position="378"/>
    </location>
</feature>
<dbReference type="GO" id="GO:0071949">
    <property type="term" value="F:FAD binding"/>
    <property type="evidence" value="ECO:0007669"/>
    <property type="project" value="InterPro"/>
</dbReference>
<dbReference type="RefSeq" id="WP_235844703.1">
    <property type="nucleotide sequence ID" value="NZ_SGXM01000002.1"/>
</dbReference>
<accession>A0A4Q7RZC2</accession>
<dbReference type="InterPro" id="IPR002938">
    <property type="entry name" value="FAD-bd"/>
</dbReference>
<dbReference type="Gene3D" id="3.40.30.120">
    <property type="match status" value="1"/>
</dbReference>
<comment type="cofactor">
    <cofactor evidence="1">
        <name>FAD</name>
        <dbReference type="ChEBI" id="CHEBI:57692"/>
    </cofactor>
</comment>
<dbReference type="Proteomes" id="UP000291078">
    <property type="component" value="Unassembled WGS sequence"/>
</dbReference>